<dbReference type="Proteomes" id="UP001148614">
    <property type="component" value="Unassembled WGS sequence"/>
</dbReference>
<comment type="caution">
    <text evidence="1">The sequence shown here is derived from an EMBL/GenBank/DDBJ whole genome shotgun (WGS) entry which is preliminary data.</text>
</comment>
<protein>
    <submittedName>
        <fullName evidence="1">Uncharacterized protein</fullName>
    </submittedName>
</protein>
<gene>
    <name evidence="1" type="ORF">NPX13_g4322</name>
</gene>
<dbReference type="PROSITE" id="PS51257">
    <property type="entry name" value="PROKAR_LIPOPROTEIN"/>
    <property type="match status" value="1"/>
</dbReference>
<evidence type="ECO:0000313" key="1">
    <source>
        <dbReference type="EMBL" id="KAJ3574552.1"/>
    </source>
</evidence>
<evidence type="ECO:0000313" key="2">
    <source>
        <dbReference type="Proteomes" id="UP001148614"/>
    </source>
</evidence>
<dbReference type="EMBL" id="JANPWZ010000603">
    <property type="protein sequence ID" value="KAJ3574552.1"/>
    <property type="molecule type" value="Genomic_DNA"/>
</dbReference>
<name>A0A9W8NGJ8_9PEZI</name>
<accession>A0A9W8NGJ8</accession>
<sequence>MFSKDNNQTGTGATTWESSVDVLVTTGPGTAASCLTVLDRGVRIIEVETIEDNYQRHDASTKLEAQFGLNPEDPMCKKIVHLMSHAR</sequence>
<organism evidence="1 2">
    <name type="scientific">Xylaria arbuscula</name>
    <dbReference type="NCBI Taxonomy" id="114810"/>
    <lineage>
        <taxon>Eukaryota</taxon>
        <taxon>Fungi</taxon>
        <taxon>Dikarya</taxon>
        <taxon>Ascomycota</taxon>
        <taxon>Pezizomycotina</taxon>
        <taxon>Sordariomycetes</taxon>
        <taxon>Xylariomycetidae</taxon>
        <taxon>Xylariales</taxon>
        <taxon>Xylariaceae</taxon>
        <taxon>Xylaria</taxon>
    </lineage>
</organism>
<dbReference type="AlphaFoldDB" id="A0A9W8NGJ8"/>
<reference evidence="1" key="1">
    <citation type="submission" date="2022-07" db="EMBL/GenBank/DDBJ databases">
        <title>Genome Sequence of Xylaria arbuscula.</title>
        <authorList>
            <person name="Buettner E."/>
        </authorList>
    </citation>
    <scope>NUCLEOTIDE SEQUENCE</scope>
    <source>
        <strain evidence="1">VT107</strain>
    </source>
</reference>
<proteinExistence type="predicted"/>
<keyword evidence="2" id="KW-1185">Reference proteome</keyword>